<dbReference type="Proteomes" id="UP000501367">
    <property type="component" value="Chromosome"/>
</dbReference>
<evidence type="ECO:0000313" key="3">
    <source>
        <dbReference type="EMBL" id="OXR28445.1"/>
    </source>
</evidence>
<reference evidence="3 5" key="1">
    <citation type="submission" date="2017-06" db="EMBL/GenBank/DDBJ databases">
        <authorList>
            <person name="Furmanczyk E.M."/>
        </authorList>
    </citation>
    <scope>NUCLEOTIDE SEQUENCE [LARGE SCALE GENOMIC DNA]</scope>
    <source>
        <strain evidence="3 5">DSM 16611</strain>
    </source>
</reference>
<organism evidence="4 6">
    <name type="scientific">Pseudomonas umsongensis</name>
    <dbReference type="NCBI Taxonomy" id="198618"/>
    <lineage>
        <taxon>Bacteria</taxon>
        <taxon>Pseudomonadati</taxon>
        <taxon>Pseudomonadota</taxon>
        <taxon>Gammaproteobacteria</taxon>
        <taxon>Pseudomonadales</taxon>
        <taxon>Pseudomonadaceae</taxon>
        <taxon>Pseudomonas</taxon>
    </lineage>
</organism>
<reference evidence="4 6" key="2">
    <citation type="submission" date="2020-04" db="EMBL/GenBank/DDBJ databases">
        <authorList>
            <person name="Yao Y."/>
            <person name="He Z."/>
        </authorList>
    </citation>
    <scope>NUCLEOTIDE SEQUENCE [LARGE SCALE GENOMIC DNA]</scope>
    <source>
        <strain evidence="4 6">CY-1</strain>
    </source>
</reference>
<keyword evidence="5" id="KW-1185">Reference proteome</keyword>
<dbReference type="KEGG" id="pum:HGP31_25950"/>
<sequence>MDKLKKSISNPMTVIAIFATLSETSAAVTLPFLDDDDRDVYIWFLISFPFYLLLLFFATLNFNYRSLYAPSDFEKGKHFIKFMDGAEQPENGKNRKSAGRTSGSGGRSTRRPSKAQDPPSKSVPGVALSALHRLRLPERLRDLYVVDARAMTGNAELCHLMESIHNEPGKAARAVVFLTCNASDSILKEGAENPVKHAKRSCRTTFCAAYNLNSQGLTVIDQQLPSDARQPVAFDDQSEGKDVRGKSKKPEVC</sequence>
<evidence type="ECO:0000313" key="5">
    <source>
        <dbReference type="Proteomes" id="UP000215455"/>
    </source>
</evidence>
<evidence type="ECO:0000313" key="6">
    <source>
        <dbReference type="Proteomes" id="UP000501367"/>
    </source>
</evidence>
<feature type="region of interest" description="Disordered" evidence="1">
    <location>
        <begin position="84"/>
        <end position="124"/>
    </location>
</feature>
<dbReference type="GeneID" id="72197071"/>
<dbReference type="EMBL" id="NIWU01000007">
    <property type="protein sequence ID" value="OXR28445.1"/>
    <property type="molecule type" value="Genomic_DNA"/>
</dbReference>
<protein>
    <submittedName>
        <fullName evidence="4">Uncharacterized protein</fullName>
    </submittedName>
</protein>
<dbReference type="Proteomes" id="UP000215455">
    <property type="component" value="Unassembled WGS sequence"/>
</dbReference>
<dbReference type="RefSeq" id="WP_020799895.1">
    <property type="nucleotide sequence ID" value="NZ_CP051487.1"/>
</dbReference>
<keyword evidence="2" id="KW-1133">Transmembrane helix</keyword>
<dbReference type="AlphaFoldDB" id="A0AAE6ZY15"/>
<evidence type="ECO:0000256" key="2">
    <source>
        <dbReference type="SAM" id="Phobius"/>
    </source>
</evidence>
<proteinExistence type="predicted"/>
<feature type="transmembrane region" description="Helical" evidence="2">
    <location>
        <begin position="42"/>
        <end position="62"/>
    </location>
</feature>
<name>A0AAE6ZY15_9PSED</name>
<feature type="region of interest" description="Disordered" evidence="1">
    <location>
        <begin position="228"/>
        <end position="253"/>
    </location>
</feature>
<feature type="compositionally biased region" description="Basic and acidic residues" evidence="1">
    <location>
        <begin position="238"/>
        <end position="253"/>
    </location>
</feature>
<keyword evidence="2" id="KW-0472">Membrane</keyword>
<gene>
    <name evidence="4" type="ORF">HGP31_25950</name>
    <name evidence="3" type="ORF">PSUM_26025</name>
</gene>
<dbReference type="EMBL" id="CP051487">
    <property type="protein sequence ID" value="QJC81572.1"/>
    <property type="molecule type" value="Genomic_DNA"/>
</dbReference>
<evidence type="ECO:0000313" key="4">
    <source>
        <dbReference type="EMBL" id="QJC81572.1"/>
    </source>
</evidence>
<keyword evidence="2" id="KW-0812">Transmembrane</keyword>
<evidence type="ECO:0000256" key="1">
    <source>
        <dbReference type="SAM" id="MobiDB-lite"/>
    </source>
</evidence>
<accession>A0AAE6ZY15</accession>